<dbReference type="InterPro" id="IPR001841">
    <property type="entry name" value="Znf_RING"/>
</dbReference>
<evidence type="ECO:0000259" key="5">
    <source>
        <dbReference type="PROSITE" id="PS50089"/>
    </source>
</evidence>
<evidence type="ECO:0000256" key="3">
    <source>
        <dbReference type="PROSITE-ProRule" id="PRU00175"/>
    </source>
</evidence>
<keyword evidence="4" id="KW-0812">Transmembrane</keyword>
<dbReference type="PROSITE" id="PS50089">
    <property type="entry name" value="ZF_RING_2"/>
    <property type="match status" value="1"/>
</dbReference>
<comment type="caution">
    <text evidence="6">The sequence shown here is derived from an EMBL/GenBank/DDBJ whole genome shotgun (WGS) entry which is preliminary data.</text>
</comment>
<feature type="domain" description="RING-type" evidence="5">
    <location>
        <begin position="161"/>
        <end position="196"/>
    </location>
</feature>
<evidence type="ECO:0000256" key="1">
    <source>
        <dbReference type="ARBA" id="ARBA00022771"/>
    </source>
</evidence>
<feature type="transmembrane region" description="Helical" evidence="4">
    <location>
        <begin position="40"/>
        <end position="59"/>
    </location>
</feature>
<evidence type="ECO:0000313" key="7">
    <source>
        <dbReference type="Proteomes" id="UP000828390"/>
    </source>
</evidence>
<dbReference type="AlphaFoldDB" id="A0A9D4HMR8"/>
<dbReference type="Pfam" id="PF13920">
    <property type="entry name" value="zf-C3HC4_3"/>
    <property type="match status" value="1"/>
</dbReference>
<gene>
    <name evidence="6" type="ORF">DPMN_050162</name>
</gene>
<keyword evidence="7" id="KW-1185">Reference proteome</keyword>
<keyword evidence="2" id="KW-0862">Zinc</keyword>
<evidence type="ECO:0000313" key="6">
    <source>
        <dbReference type="EMBL" id="KAH3724346.1"/>
    </source>
</evidence>
<keyword evidence="1 3" id="KW-0863">Zinc-finger</keyword>
<dbReference type="Gene3D" id="3.30.40.10">
    <property type="entry name" value="Zinc/RING finger domain, C3HC4 (zinc finger)"/>
    <property type="match status" value="1"/>
</dbReference>
<feature type="transmembrane region" description="Helical" evidence="4">
    <location>
        <begin position="12"/>
        <end position="28"/>
    </location>
</feature>
<dbReference type="GO" id="GO:0008270">
    <property type="term" value="F:zinc ion binding"/>
    <property type="evidence" value="ECO:0007669"/>
    <property type="project" value="UniProtKB-KW"/>
</dbReference>
<keyword evidence="4" id="KW-0472">Membrane</keyword>
<keyword evidence="1 3" id="KW-0479">Metal-binding</keyword>
<sequence length="207" mass="23914">MHVWIRLKQQSIFGLLKILLLPVTYILEASMARPVPPRNILWMLNVCFVMYCALILTYLRSLVMNCISQAQVGFMHTGVRGTFKWRYYRNDFSHAYVGLRNEDLKLRTSISHILLHTNRDTTCKGRNDDGGGLHRTDGSNYQQTIENVLQENEVMRHLIVCTICNIRDRRVVFIPCGHLLTCEVCGQETDTCPACRREVNSRVVVNQ</sequence>
<dbReference type="SUPFAM" id="SSF57850">
    <property type="entry name" value="RING/U-box"/>
    <property type="match status" value="1"/>
</dbReference>
<reference evidence="6" key="2">
    <citation type="submission" date="2020-11" db="EMBL/GenBank/DDBJ databases">
        <authorList>
            <person name="McCartney M.A."/>
            <person name="Auch B."/>
            <person name="Kono T."/>
            <person name="Mallez S."/>
            <person name="Becker A."/>
            <person name="Gohl D.M."/>
            <person name="Silverstein K.A.T."/>
            <person name="Koren S."/>
            <person name="Bechman K.B."/>
            <person name="Herman A."/>
            <person name="Abrahante J.E."/>
            <person name="Garbe J."/>
        </authorList>
    </citation>
    <scope>NUCLEOTIDE SEQUENCE</scope>
    <source>
        <strain evidence="6">Duluth1</strain>
        <tissue evidence="6">Whole animal</tissue>
    </source>
</reference>
<dbReference type="EMBL" id="JAIWYP010000012">
    <property type="protein sequence ID" value="KAH3724346.1"/>
    <property type="molecule type" value="Genomic_DNA"/>
</dbReference>
<dbReference type="Proteomes" id="UP000828390">
    <property type="component" value="Unassembled WGS sequence"/>
</dbReference>
<keyword evidence="4" id="KW-1133">Transmembrane helix</keyword>
<proteinExistence type="predicted"/>
<accession>A0A9D4HMR8</accession>
<reference evidence="6" key="1">
    <citation type="journal article" date="2019" name="bioRxiv">
        <title>The Genome of the Zebra Mussel, Dreissena polymorpha: A Resource for Invasive Species Research.</title>
        <authorList>
            <person name="McCartney M.A."/>
            <person name="Auch B."/>
            <person name="Kono T."/>
            <person name="Mallez S."/>
            <person name="Zhang Y."/>
            <person name="Obille A."/>
            <person name="Becker A."/>
            <person name="Abrahante J.E."/>
            <person name="Garbe J."/>
            <person name="Badalamenti J.P."/>
            <person name="Herman A."/>
            <person name="Mangelson H."/>
            <person name="Liachko I."/>
            <person name="Sullivan S."/>
            <person name="Sone E.D."/>
            <person name="Koren S."/>
            <person name="Silverstein K.A.T."/>
            <person name="Beckman K.B."/>
            <person name="Gohl D.M."/>
        </authorList>
    </citation>
    <scope>NUCLEOTIDE SEQUENCE</scope>
    <source>
        <strain evidence="6">Duluth1</strain>
        <tissue evidence="6">Whole animal</tissue>
    </source>
</reference>
<organism evidence="6 7">
    <name type="scientific">Dreissena polymorpha</name>
    <name type="common">Zebra mussel</name>
    <name type="synonym">Mytilus polymorpha</name>
    <dbReference type="NCBI Taxonomy" id="45954"/>
    <lineage>
        <taxon>Eukaryota</taxon>
        <taxon>Metazoa</taxon>
        <taxon>Spiralia</taxon>
        <taxon>Lophotrochozoa</taxon>
        <taxon>Mollusca</taxon>
        <taxon>Bivalvia</taxon>
        <taxon>Autobranchia</taxon>
        <taxon>Heteroconchia</taxon>
        <taxon>Euheterodonta</taxon>
        <taxon>Imparidentia</taxon>
        <taxon>Neoheterodontei</taxon>
        <taxon>Myida</taxon>
        <taxon>Dreissenoidea</taxon>
        <taxon>Dreissenidae</taxon>
        <taxon>Dreissena</taxon>
    </lineage>
</organism>
<protein>
    <recommendedName>
        <fullName evidence="5">RING-type domain-containing protein</fullName>
    </recommendedName>
</protein>
<dbReference type="InterPro" id="IPR013083">
    <property type="entry name" value="Znf_RING/FYVE/PHD"/>
</dbReference>
<evidence type="ECO:0000256" key="4">
    <source>
        <dbReference type="SAM" id="Phobius"/>
    </source>
</evidence>
<evidence type="ECO:0000256" key="2">
    <source>
        <dbReference type="ARBA" id="ARBA00022833"/>
    </source>
</evidence>
<name>A0A9D4HMR8_DREPO</name>